<name>A0A8K0KK27_LADFU</name>
<sequence length="103" mass="11723">MIVNNGRLTDLTTIFRSGNVNLDYIDRELLLDANIGFKDLVFGYDFSAKFMGIGPKGYITGRADDINNAQRTSEWFGSFPGLAFGWPRKHRIAHLQGTHRRFN</sequence>
<dbReference type="AlphaFoldDB" id="A0A8K0KK27"/>
<dbReference type="InterPro" id="IPR020234">
    <property type="entry name" value="Mite_allergen_group-7"/>
</dbReference>
<evidence type="ECO:0000313" key="2">
    <source>
        <dbReference type="Proteomes" id="UP000792457"/>
    </source>
</evidence>
<accession>A0A8K0KK27</accession>
<keyword evidence="2" id="KW-1185">Reference proteome</keyword>
<gene>
    <name evidence="1" type="ORF">J437_LFUL015813</name>
</gene>
<dbReference type="EMBL" id="KZ308941">
    <property type="protein sequence ID" value="KAG8235709.1"/>
    <property type="molecule type" value="Genomic_DNA"/>
</dbReference>
<proteinExistence type="predicted"/>
<dbReference type="OrthoDB" id="6419576at2759"/>
<reference evidence="1" key="1">
    <citation type="submission" date="2013-04" db="EMBL/GenBank/DDBJ databases">
        <authorList>
            <person name="Qu J."/>
            <person name="Murali S.C."/>
            <person name="Bandaranaike D."/>
            <person name="Bellair M."/>
            <person name="Blankenburg K."/>
            <person name="Chao H."/>
            <person name="Dinh H."/>
            <person name="Doddapaneni H."/>
            <person name="Downs B."/>
            <person name="Dugan-Rocha S."/>
            <person name="Elkadiri S."/>
            <person name="Gnanaolivu R.D."/>
            <person name="Hernandez B."/>
            <person name="Javaid M."/>
            <person name="Jayaseelan J.C."/>
            <person name="Lee S."/>
            <person name="Li M."/>
            <person name="Ming W."/>
            <person name="Munidasa M."/>
            <person name="Muniz J."/>
            <person name="Nguyen L."/>
            <person name="Ongeri F."/>
            <person name="Osuji N."/>
            <person name="Pu L.-L."/>
            <person name="Puazo M."/>
            <person name="Qu C."/>
            <person name="Quiroz J."/>
            <person name="Raj R."/>
            <person name="Weissenberger G."/>
            <person name="Xin Y."/>
            <person name="Zou X."/>
            <person name="Han Y."/>
            <person name="Richards S."/>
            <person name="Worley K."/>
            <person name="Muzny D."/>
            <person name="Gibbs R."/>
        </authorList>
    </citation>
    <scope>NUCLEOTIDE SEQUENCE</scope>
    <source>
        <strain evidence="1">Sampled in the wild</strain>
    </source>
</reference>
<dbReference type="InterPro" id="IPR038602">
    <property type="entry name" value="Mite_allergen_7_sf"/>
</dbReference>
<dbReference type="Pfam" id="PF16984">
    <property type="entry name" value="Grp7_allergen"/>
    <property type="match status" value="1"/>
</dbReference>
<dbReference type="Proteomes" id="UP000792457">
    <property type="component" value="Unassembled WGS sequence"/>
</dbReference>
<reference evidence="1" key="2">
    <citation type="submission" date="2017-10" db="EMBL/GenBank/DDBJ databases">
        <title>Ladona fulva Genome sequencing and assembly.</title>
        <authorList>
            <person name="Murali S."/>
            <person name="Richards S."/>
            <person name="Bandaranaike D."/>
            <person name="Bellair M."/>
            <person name="Blankenburg K."/>
            <person name="Chao H."/>
            <person name="Dinh H."/>
            <person name="Doddapaneni H."/>
            <person name="Dugan-Rocha S."/>
            <person name="Elkadiri S."/>
            <person name="Gnanaolivu R."/>
            <person name="Hernandez B."/>
            <person name="Skinner E."/>
            <person name="Javaid M."/>
            <person name="Lee S."/>
            <person name="Li M."/>
            <person name="Ming W."/>
            <person name="Munidasa M."/>
            <person name="Muniz J."/>
            <person name="Nguyen L."/>
            <person name="Hughes D."/>
            <person name="Osuji N."/>
            <person name="Pu L.-L."/>
            <person name="Puazo M."/>
            <person name="Qu C."/>
            <person name="Quiroz J."/>
            <person name="Raj R."/>
            <person name="Weissenberger G."/>
            <person name="Xin Y."/>
            <person name="Zou X."/>
            <person name="Han Y."/>
            <person name="Worley K."/>
            <person name="Muzny D."/>
            <person name="Gibbs R."/>
        </authorList>
    </citation>
    <scope>NUCLEOTIDE SEQUENCE</scope>
    <source>
        <strain evidence="1">Sampled in the wild</strain>
    </source>
</reference>
<protein>
    <submittedName>
        <fullName evidence="1">Uncharacterized protein</fullName>
    </submittedName>
</protein>
<organism evidence="1 2">
    <name type="scientific">Ladona fulva</name>
    <name type="common">Scarce chaser dragonfly</name>
    <name type="synonym">Libellula fulva</name>
    <dbReference type="NCBI Taxonomy" id="123851"/>
    <lineage>
        <taxon>Eukaryota</taxon>
        <taxon>Metazoa</taxon>
        <taxon>Ecdysozoa</taxon>
        <taxon>Arthropoda</taxon>
        <taxon>Hexapoda</taxon>
        <taxon>Insecta</taxon>
        <taxon>Pterygota</taxon>
        <taxon>Palaeoptera</taxon>
        <taxon>Odonata</taxon>
        <taxon>Epiprocta</taxon>
        <taxon>Anisoptera</taxon>
        <taxon>Libelluloidea</taxon>
        <taxon>Libellulidae</taxon>
        <taxon>Ladona</taxon>
    </lineage>
</organism>
<evidence type="ECO:0000313" key="1">
    <source>
        <dbReference type="EMBL" id="KAG8235709.1"/>
    </source>
</evidence>
<comment type="caution">
    <text evidence="1">The sequence shown here is derived from an EMBL/GenBank/DDBJ whole genome shotgun (WGS) entry which is preliminary data.</text>
</comment>
<dbReference type="Gene3D" id="3.15.10.50">
    <property type="match status" value="1"/>
</dbReference>